<gene>
    <name evidence="3" type="ORF">HIJ39_21695</name>
</gene>
<evidence type="ECO:0000313" key="4">
    <source>
        <dbReference type="Proteomes" id="UP000533476"/>
    </source>
</evidence>
<dbReference type="AlphaFoldDB" id="A0A7Y0LAM3"/>
<dbReference type="InterPro" id="IPR000572">
    <property type="entry name" value="OxRdtase_Mopterin-bd_dom"/>
</dbReference>
<feature type="region of interest" description="Disordered" evidence="1">
    <location>
        <begin position="97"/>
        <end position="135"/>
    </location>
</feature>
<organism evidence="3 4">
    <name type="scientific">Sulfobacillus harzensis</name>
    <dbReference type="NCBI Taxonomy" id="2729629"/>
    <lineage>
        <taxon>Bacteria</taxon>
        <taxon>Bacillati</taxon>
        <taxon>Bacillota</taxon>
        <taxon>Clostridia</taxon>
        <taxon>Eubacteriales</taxon>
        <taxon>Clostridiales Family XVII. Incertae Sedis</taxon>
        <taxon>Sulfobacillus</taxon>
    </lineage>
</organism>
<protein>
    <submittedName>
        <fullName evidence="3">Molybdopterin-dependent oxidoreductase</fullName>
    </submittedName>
</protein>
<sequence length="135" mass="15122">MITGLIERPIEVPPRGGLLSRIDRVEDFRCLEGWVRPNQAWSGFRLGELIHLARPLSNARFVEVACGDFVAVLPLSDLEHSEVLLADTQNGLKLTASTGGPWRFQERRSANGGGRRSRRNRPYASVGAHQRITHR</sequence>
<keyword evidence="4" id="KW-1185">Reference proteome</keyword>
<comment type="caution">
    <text evidence="3">The sequence shown here is derived from an EMBL/GenBank/DDBJ whole genome shotgun (WGS) entry which is preliminary data.</text>
</comment>
<dbReference type="Gene3D" id="3.90.420.10">
    <property type="entry name" value="Oxidoreductase, molybdopterin-binding domain"/>
    <property type="match status" value="1"/>
</dbReference>
<evidence type="ECO:0000259" key="2">
    <source>
        <dbReference type="Pfam" id="PF00174"/>
    </source>
</evidence>
<evidence type="ECO:0000313" key="3">
    <source>
        <dbReference type="EMBL" id="NMP24924.1"/>
    </source>
</evidence>
<dbReference type="Proteomes" id="UP000533476">
    <property type="component" value="Unassembled WGS sequence"/>
</dbReference>
<dbReference type="RefSeq" id="WP_169103128.1">
    <property type="nucleotide sequence ID" value="NZ_JABBVZ010000177.1"/>
</dbReference>
<feature type="domain" description="Oxidoreductase molybdopterin-binding" evidence="2">
    <location>
        <begin position="37"/>
        <end position="104"/>
    </location>
</feature>
<dbReference type="InterPro" id="IPR036374">
    <property type="entry name" value="OxRdtase_Mopterin-bd_sf"/>
</dbReference>
<dbReference type="Pfam" id="PF00174">
    <property type="entry name" value="Oxidored_molyb"/>
    <property type="match status" value="1"/>
</dbReference>
<reference evidence="3 4" key="1">
    <citation type="submission" date="2020-04" db="EMBL/GenBank/DDBJ databases">
        <authorList>
            <person name="Zhang R."/>
            <person name="Schippers A."/>
        </authorList>
    </citation>
    <scope>NUCLEOTIDE SEQUENCE [LARGE SCALE GENOMIC DNA]</scope>
    <source>
        <strain evidence="3 4">DSM 109850</strain>
    </source>
</reference>
<dbReference type="SUPFAM" id="SSF56524">
    <property type="entry name" value="Oxidoreductase molybdopterin-binding domain"/>
    <property type="match status" value="1"/>
</dbReference>
<evidence type="ECO:0000256" key="1">
    <source>
        <dbReference type="SAM" id="MobiDB-lite"/>
    </source>
</evidence>
<proteinExistence type="predicted"/>
<name>A0A7Y0LAM3_9FIRM</name>
<accession>A0A7Y0LAM3</accession>
<dbReference type="EMBL" id="JABBVZ010000177">
    <property type="protein sequence ID" value="NMP24924.1"/>
    <property type="molecule type" value="Genomic_DNA"/>
</dbReference>